<dbReference type="PANTHER" id="PTHR31793:SF37">
    <property type="entry name" value="ACYL-COA THIOESTER HYDROLASE YBGC"/>
    <property type="match status" value="1"/>
</dbReference>
<dbReference type="HOGENOM" id="CLU_101141_3_1_3"/>
<accession>K9VLV0</accession>
<dbReference type="PATRIC" id="fig|179408.3.peg.5191"/>
<reference evidence="4 5" key="1">
    <citation type="submission" date="2012-05" db="EMBL/GenBank/DDBJ databases">
        <title>Finished chromosome of genome of Oscillatoria sp. PCC 7112.</title>
        <authorList>
            <consortium name="US DOE Joint Genome Institute"/>
            <person name="Gugger M."/>
            <person name="Coursin T."/>
            <person name="Rippka R."/>
            <person name="Tandeau De Marsac N."/>
            <person name="Huntemann M."/>
            <person name="Wei C.-L."/>
            <person name="Han J."/>
            <person name="Detter J.C."/>
            <person name="Han C."/>
            <person name="Tapia R."/>
            <person name="Davenport K."/>
            <person name="Daligault H."/>
            <person name="Erkkila T."/>
            <person name="Gu W."/>
            <person name="Munk A.C.C."/>
            <person name="Teshima H."/>
            <person name="Xu Y."/>
            <person name="Chain P."/>
            <person name="Chen A."/>
            <person name="Krypides N."/>
            <person name="Mavromatis K."/>
            <person name="Markowitz V."/>
            <person name="Szeto E."/>
            <person name="Ivanova N."/>
            <person name="Mikhailova N."/>
            <person name="Ovchinnikova G."/>
            <person name="Pagani I."/>
            <person name="Pati A."/>
            <person name="Goodwin L."/>
            <person name="Peters L."/>
            <person name="Pitluck S."/>
            <person name="Woyke T."/>
            <person name="Kerfeld C."/>
        </authorList>
    </citation>
    <scope>NUCLEOTIDE SEQUENCE [LARGE SCALE GENOMIC DNA]</scope>
    <source>
        <strain evidence="4 5">PCC 7112</strain>
    </source>
</reference>
<evidence type="ECO:0000256" key="1">
    <source>
        <dbReference type="ARBA" id="ARBA00005953"/>
    </source>
</evidence>
<proteinExistence type="inferred from homology"/>
<dbReference type="Proteomes" id="UP000010478">
    <property type="component" value="Chromosome"/>
</dbReference>
<dbReference type="InterPro" id="IPR008272">
    <property type="entry name" value="HB-CoA_thioesterase_AS"/>
</dbReference>
<dbReference type="eggNOG" id="COG0824">
    <property type="taxonomic scope" value="Bacteria"/>
</dbReference>
<gene>
    <name evidence="4" type="ORF">Osc7112_4191</name>
</gene>
<dbReference type="InterPro" id="IPR050563">
    <property type="entry name" value="4-hydroxybenzoyl-CoA_TE"/>
</dbReference>
<name>K9VLV0_9CYAN</name>
<dbReference type="PANTHER" id="PTHR31793">
    <property type="entry name" value="4-HYDROXYBENZOYL-COA THIOESTERASE FAMILY MEMBER"/>
    <property type="match status" value="1"/>
</dbReference>
<dbReference type="AlphaFoldDB" id="K9VLV0"/>
<dbReference type="InterPro" id="IPR006684">
    <property type="entry name" value="YbgC/YbaW"/>
</dbReference>
<dbReference type="PIRSF" id="PIRSF003230">
    <property type="entry name" value="YbgC"/>
    <property type="match status" value="1"/>
</dbReference>
<dbReference type="OrthoDB" id="9800856at2"/>
<dbReference type="KEGG" id="oni:Osc7112_4191"/>
<evidence type="ECO:0000313" key="5">
    <source>
        <dbReference type="Proteomes" id="UP000010478"/>
    </source>
</evidence>
<dbReference type="RefSeq" id="WP_015177758.1">
    <property type="nucleotide sequence ID" value="NC_019729.1"/>
</dbReference>
<dbReference type="EMBL" id="CP003614">
    <property type="protein sequence ID" value="AFZ08514.1"/>
    <property type="molecule type" value="Genomic_DNA"/>
</dbReference>
<feature type="domain" description="Thioesterase" evidence="3">
    <location>
        <begin position="44"/>
        <end position="126"/>
    </location>
</feature>
<evidence type="ECO:0000313" key="4">
    <source>
        <dbReference type="EMBL" id="AFZ08514.1"/>
    </source>
</evidence>
<dbReference type="InterPro" id="IPR006683">
    <property type="entry name" value="Thioestr_dom"/>
</dbReference>
<dbReference type="Pfam" id="PF03061">
    <property type="entry name" value="4HBT"/>
    <property type="match status" value="1"/>
</dbReference>
<evidence type="ECO:0000259" key="3">
    <source>
        <dbReference type="Pfam" id="PF03061"/>
    </source>
</evidence>
<dbReference type="CDD" id="cd00586">
    <property type="entry name" value="4HBT"/>
    <property type="match status" value="1"/>
</dbReference>
<evidence type="ECO:0000256" key="2">
    <source>
        <dbReference type="ARBA" id="ARBA00022801"/>
    </source>
</evidence>
<dbReference type="InterPro" id="IPR029069">
    <property type="entry name" value="HotDog_dom_sf"/>
</dbReference>
<dbReference type="NCBIfam" id="TIGR00051">
    <property type="entry name" value="YbgC/FadM family acyl-CoA thioesterase"/>
    <property type="match status" value="1"/>
</dbReference>
<sequence>MLENDRTQPELAPAGAIQNRSRMDSEGWFEYLVRVYPHHTDYSGVVWHGTYLAWMEEARVESLRSLGIEYADWVAQGLELPVVELSLRYHRAVQMGQSVAVRTRIAATEGVRLLWDYEIRSPDTQELYVTAQVTLVGVDRDKNKIIRQLPPALKEALTRLSVKPST</sequence>
<dbReference type="SUPFAM" id="SSF54637">
    <property type="entry name" value="Thioesterase/thiol ester dehydrase-isomerase"/>
    <property type="match status" value="1"/>
</dbReference>
<dbReference type="PROSITE" id="PS01328">
    <property type="entry name" value="4HBCOA_THIOESTERASE"/>
    <property type="match status" value="1"/>
</dbReference>
<dbReference type="Gene3D" id="3.10.129.10">
    <property type="entry name" value="Hotdog Thioesterase"/>
    <property type="match status" value="1"/>
</dbReference>
<keyword evidence="5" id="KW-1185">Reference proteome</keyword>
<dbReference type="GO" id="GO:0047617">
    <property type="term" value="F:fatty acyl-CoA hydrolase activity"/>
    <property type="evidence" value="ECO:0007669"/>
    <property type="project" value="TreeGrafter"/>
</dbReference>
<organism evidence="4 5">
    <name type="scientific">Phormidium nigroviride PCC 7112</name>
    <dbReference type="NCBI Taxonomy" id="179408"/>
    <lineage>
        <taxon>Bacteria</taxon>
        <taxon>Bacillati</taxon>
        <taxon>Cyanobacteriota</taxon>
        <taxon>Cyanophyceae</taxon>
        <taxon>Oscillatoriophycideae</taxon>
        <taxon>Oscillatoriales</taxon>
        <taxon>Oscillatoriaceae</taxon>
        <taxon>Phormidium</taxon>
    </lineage>
</organism>
<protein>
    <submittedName>
        <fullName evidence="4">4-hydroxybenzoyl-CoA thioesterase</fullName>
    </submittedName>
</protein>
<comment type="similarity">
    <text evidence="1">Belongs to the 4-hydroxybenzoyl-CoA thioesterase family.</text>
</comment>
<keyword evidence="2" id="KW-0378">Hydrolase</keyword>
<dbReference type="STRING" id="179408.Osc7112_4191"/>